<gene>
    <name evidence="4" type="ORF">ORV05_30035</name>
</gene>
<dbReference type="RefSeq" id="WP_268755322.1">
    <property type="nucleotide sequence ID" value="NZ_CP113836.1"/>
</dbReference>
<dbReference type="InterPro" id="IPR025637">
    <property type="entry name" value="DUF4333"/>
</dbReference>
<keyword evidence="2" id="KW-0812">Transmembrane</keyword>
<reference evidence="4" key="1">
    <citation type="submission" date="2022-11" db="EMBL/GenBank/DDBJ databases">
        <authorList>
            <person name="Mo P."/>
        </authorList>
    </citation>
    <scope>NUCLEOTIDE SEQUENCE</scope>
    <source>
        <strain evidence="4">HUAS 11-8</strain>
    </source>
</reference>
<sequence>MTQPPNQPGWWPQQQPQQQPWQPGYPSQPQGYPTSAQSPGYPTAPGTAPGFPAAPGHPGAQQPYPGAPQQPGYPPQQAFPGQNPGTSYGGLGAFEGSGKPKRGKKPLLIAAGVAVVLAAAGLGAWQFGAFRGAVLDQKSVQDGVLKVLHEDFGEGDVRDVHCPGDQPAKTGTTFECTVTVAGQPKKVAIRVLNDQPQFEVGAPKQG</sequence>
<evidence type="ECO:0000256" key="2">
    <source>
        <dbReference type="SAM" id="Phobius"/>
    </source>
</evidence>
<feature type="compositionally biased region" description="Pro residues" evidence="1">
    <location>
        <begin position="65"/>
        <end position="74"/>
    </location>
</feature>
<feature type="domain" description="DUF4333" evidence="3">
    <location>
        <begin position="122"/>
        <end position="195"/>
    </location>
</feature>
<evidence type="ECO:0000313" key="4">
    <source>
        <dbReference type="EMBL" id="WAL65115.1"/>
    </source>
</evidence>
<keyword evidence="2" id="KW-1133">Transmembrane helix</keyword>
<evidence type="ECO:0000256" key="1">
    <source>
        <dbReference type="SAM" id="MobiDB-lite"/>
    </source>
</evidence>
<feature type="region of interest" description="Disordered" evidence="1">
    <location>
        <begin position="1"/>
        <end position="101"/>
    </location>
</feature>
<keyword evidence="5" id="KW-1185">Reference proteome</keyword>
<feature type="compositionally biased region" description="Low complexity" evidence="1">
    <location>
        <begin position="1"/>
        <end position="64"/>
    </location>
</feature>
<feature type="transmembrane region" description="Helical" evidence="2">
    <location>
        <begin position="107"/>
        <end position="128"/>
    </location>
</feature>
<dbReference type="EMBL" id="CP113836">
    <property type="protein sequence ID" value="WAL65115.1"/>
    <property type="molecule type" value="Genomic_DNA"/>
</dbReference>
<organism evidence="4 5">
    <name type="scientific">Amycolatopsis cynarae</name>
    <dbReference type="NCBI Taxonomy" id="2995223"/>
    <lineage>
        <taxon>Bacteria</taxon>
        <taxon>Bacillati</taxon>
        <taxon>Actinomycetota</taxon>
        <taxon>Actinomycetes</taxon>
        <taxon>Pseudonocardiales</taxon>
        <taxon>Pseudonocardiaceae</taxon>
        <taxon>Amycolatopsis</taxon>
    </lineage>
</organism>
<accession>A0ABY7AYN4</accession>
<protein>
    <submittedName>
        <fullName evidence="4">DUF4333 domain-containing protein</fullName>
    </submittedName>
</protein>
<dbReference type="Proteomes" id="UP001163203">
    <property type="component" value="Chromosome"/>
</dbReference>
<evidence type="ECO:0000259" key="3">
    <source>
        <dbReference type="Pfam" id="PF14230"/>
    </source>
</evidence>
<name>A0ABY7AYN4_9PSEU</name>
<dbReference type="Pfam" id="PF14230">
    <property type="entry name" value="DUF4333"/>
    <property type="match status" value="1"/>
</dbReference>
<keyword evidence="2" id="KW-0472">Membrane</keyword>
<evidence type="ECO:0000313" key="5">
    <source>
        <dbReference type="Proteomes" id="UP001163203"/>
    </source>
</evidence>
<proteinExistence type="predicted"/>